<keyword evidence="4" id="KW-0560">Oxidoreductase</keyword>
<evidence type="ECO:0000259" key="6">
    <source>
        <dbReference type="Pfam" id="PF14759"/>
    </source>
</evidence>
<dbReference type="PANTHER" id="PTHR43557">
    <property type="entry name" value="APOPTOSIS-INDUCING FACTOR 1"/>
    <property type="match status" value="1"/>
</dbReference>
<dbReference type="InterPro" id="IPR028202">
    <property type="entry name" value="Reductase_C"/>
</dbReference>
<dbReference type="PRINTS" id="PR00411">
    <property type="entry name" value="PNDRDTASEI"/>
</dbReference>
<evidence type="ECO:0000256" key="4">
    <source>
        <dbReference type="ARBA" id="ARBA00023002"/>
    </source>
</evidence>
<evidence type="ECO:0000256" key="2">
    <source>
        <dbReference type="ARBA" id="ARBA00022630"/>
    </source>
</evidence>
<sequence>MTSVSRPPANRRQAAETGTVIIGASHAGVQVAASLRDQGYRLPITLLEAGAHLPYQRPPLSKTYLKDGLDNSQLALRGAAFYQQKHITLLCNHRVSQIDRANQFITAQHGSRRVTFDYDRLVIATGAAARQLPLASGVTGVRVLRGMDDAIALKADFDNAQTVVIIGAGFIGLEVASTAVTLGKQVTVVEHGGRILQRLLPSQLSAFLLQIHQHNGVNFCFNTAVEALAPADSGQTHLRLSNGQTLSADLVVVGIGATINDQLAQAAGIVCDNGILVDLNGQTSDPAVYACGDCTTTIAPDPTESQRHPPSHIESIQNAVDQAKTVAAVITGQPAPARVAPWFWSDQQGIKLQMVGTALDYDDLIVRGELETGKFSLLYYQHNRLCRVDSVNSPADHLAARKLVSQRYPLPKDAAADTTVRLKSFT</sequence>
<keyword evidence="2" id="KW-0285">Flavoprotein</keyword>
<dbReference type="PANTHER" id="PTHR43557:SF2">
    <property type="entry name" value="RIESKE DOMAIN-CONTAINING PROTEIN-RELATED"/>
    <property type="match status" value="1"/>
</dbReference>
<reference evidence="7 8" key="1">
    <citation type="submission" date="2024-03" db="EMBL/GenBank/DDBJ databases">
        <title>High-quality draft genome sequence of Oceanobacter sp. wDCs-4.</title>
        <authorList>
            <person name="Dong C."/>
        </authorList>
    </citation>
    <scope>NUCLEOTIDE SEQUENCE [LARGE SCALE GENOMIC DNA]</scope>
    <source>
        <strain evidence="8">wDCs-4</strain>
    </source>
</reference>
<dbReference type="Gene3D" id="3.50.50.60">
    <property type="entry name" value="FAD/NAD(P)-binding domain"/>
    <property type="match status" value="2"/>
</dbReference>
<accession>A0ABW8NJB5</accession>
<comment type="caution">
    <text evidence="7">The sequence shown here is derived from an EMBL/GenBank/DDBJ whole genome shotgun (WGS) entry which is preliminary data.</text>
</comment>
<dbReference type="InterPro" id="IPR023753">
    <property type="entry name" value="FAD/NAD-binding_dom"/>
</dbReference>
<protein>
    <submittedName>
        <fullName evidence="7">FAD-dependent oxidoreductase</fullName>
    </submittedName>
</protein>
<dbReference type="InterPro" id="IPR050446">
    <property type="entry name" value="FAD-oxidoreductase/Apoptosis"/>
</dbReference>
<keyword evidence="3" id="KW-0274">FAD</keyword>
<dbReference type="SUPFAM" id="SSF51905">
    <property type="entry name" value="FAD/NAD(P)-binding domain"/>
    <property type="match status" value="1"/>
</dbReference>
<evidence type="ECO:0000313" key="7">
    <source>
        <dbReference type="EMBL" id="MFK4753064.1"/>
    </source>
</evidence>
<evidence type="ECO:0000313" key="8">
    <source>
        <dbReference type="Proteomes" id="UP001620597"/>
    </source>
</evidence>
<feature type="domain" description="FAD/NAD(P)-binding" evidence="5">
    <location>
        <begin position="19"/>
        <end position="323"/>
    </location>
</feature>
<dbReference type="Gene3D" id="3.30.390.30">
    <property type="match status" value="1"/>
</dbReference>
<keyword evidence="8" id="KW-1185">Reference proteome</keyword>
<feature type="domain" description="Reductase C-terminal" evidence="6">
    <location>
        <begin position="342"/>
        <end position="425"/>
    </location>
</feature>
<evidence type="ECO:0000256" key="1">
    <source>
        <dbReference type="ARBA" id="ARBA00001974"/>
    </source>
</evidence>
<proteinExistence type="predicted"/>
<dbReference type="Pfam" id="PF14759">
    <property type="entry name" value="Reductase_C"/>
    <property type="match status" value="1"/>
</dbReference>
<gene>
    <name evidence="7" type="ORF">WG929_11640</name>
</gene>
<evidence type="ECO:0000256" key="3">
    <source>
        <dbReference type="ARBA" id="ARBA00022827"/>
    </source>
</evidence>
<dbReference type="PRINTS" id="PR00368">
    <property type="entry name" value="FADPNR"/>
</dbReference>
<dbReference type="RefSeq" id="WP_416206147.1">
    <property type="nucleotide sequence ID" value="NZ_JBBKTX010000013.1"/>
</dbReference>
<dbReference type="InterPro" id="IPR036188">
    <property type="entry name" value="FAD/NAD-bd_sf"/>
</dbReference>
<name>A0ABW8NJB5_9GAMM</name>
<dbReference type="Pfam" id="PF07992">
    <property type="entry name" value="Pyr_redox_2"/>
    <property type="match status" value="1"/>
</dbReference>
<comment type="cofactor">
    <cofactor evidence="1">
        <name>FAD</name>
        <dbReference type="ChEBI" id="CHEBI:57692"/>
    </cofactor>
</comment>
<dbReference type="EMBL" id="JBBKTX010000013">
    <property type="protein sequence ID" value="MFK4753064.1"/>
    <property type="molecule type" value="Genomic_DNA"/>
</dbReference>
<evidence type="ECO:0000259" key="5">
    <source>
        <dbReference type="Pfam" id="PF07992"/>
    </source>
</evidence>
<dbReference type="InterPro" id="IPR016156">
    <property type="entry name" value="FAD/NAD-linked_Rdtase_dimer_sf"/>
</dbReference>
<organism evidence="7 8">
    <name type="scientific">Oceanobacter antarcticus</name>
    <dbReference type="NCBI Taxonomy" id="3133425"/>
    <lineage>
        <taxon>Bacteria</taxon>
        <taxon>Pseudomonadati</taxon>
        <taxon>Pseudomonadota</taxon>
        <taxon>Gammaproteobacteria</taxon>
        <taxon>Oceanospirillales</taxon>
        <taxon>Oceanospirillaceae</taxon>
        <taxon>Oceanobacter</taxon>
    </lineage>
</organism>
<dbReference type="Proteomes" id="UP001620597">
    <property type="component" value="Unassembled WGS sequence"/>
</dbReference>
<dbReference type="SUPFAM" id="SSF55424">
    <property type="entry name" value="FAD/NAD-linked reductases, dimerisation (C-terminal) domain"/>
    <property type="match status" value="1"/>
</dbReference>